<accession>A0AAE1Q933</accession>
<evidence type="ECO:0000259" key="1">
    <source>
        <dbReference type="PROSITE" id="PS50878"/>
    </source>
</evidence>
<name>A0AAE1Q933_9EUCA</name>
<dbReference type="Pfam" id="PF00078">
    <property type="entry name" value="RVT_1"/>
    <property type="match status" value="1"/>
</dbReference>
<dbReference type="SUPFAM" id="SSF56672">
    <property type="entry name" value="DNA/RNA polymerases"/>
    <property type="match status" value="1"/>
</dbReference>
<dbReference type="Gene3D" id="3.30.70.270">
    <property type="match status" value="1"/>
</dbReference>
<comment type="caution">
    <text evidence="2">The sequence shown here is derived from an EMBL/GenBank/DDBJ whole genome shotgun (WGS) entry which is preliminary data.</text>
</comment>
<protein>
    <recommendedName>
        <fullName evidence="1">Reverse transcriptase domain-containing protein</fullName>
    </recommendedName>
</protein>
<proteinExistence type="predicted"/>
<dbReference type="PROSITE" id="PS50878">
    <property type="entry name" value="RT_POL"/>
    <property type="match status" value="1"/>
</dbReference>
<dbReference type="AlphaFoldDB" id="A0AAE1Q933"/>
<sequence>MVLARLQWHIGPSHPHIFGYTRGVSTADSILALMTHINHRPTVAVFIDLEKAFELASPHAILDALVKKGGHKSSFQEMENGTPQGSILSPLLFNLLMEQLVALPFHTGTVLLSYADDLALMVTGRGNKLRKTQQELDLISEKCQDLGLKISAEKTRAMMLKAVDPA</sequence>
<evidence type="ECO:0000313" key="3">
    <source>
        <dbReference type="Proteomes" id="UP001292094"/>
    </source>
</evidence>
<dbReference type="Proteomes" id="UP001292094">
    <property type="component" value="Unassembled WGS sequence"/>
</dbReference>
<dbReference type="InterPro" id="IPR043502">
    <property type="entry name" value="DNA/RNA_pol_sf"/>
</dbReference>
<keyword evidence="3" id="KW-1185">Reference proteome</keyword>
<dbReference type="GO" id="GO:0071897">
    <property type="term" value="P:DNA biosynthetic process"/>
    <property type="evidence" value="ECO:0007669"/>
    <property type="project" value="UniProtKB-ARBA"/>
</dbReference>
<evidence type="ECO:0000313" key="2">
    <source>
        <dbReference type="EMBL" id="KAK4322455.1"/>
    </source>
</evidence>
<gene>
    <name evidence="2" type="ORF">Pmani_006795</name>
</gene>
<dbReference type="InterPro" id="IPR043128">
    <property type="entry name" value="Rev_trsase/Diguanyl_cyclase"/>
</dbReference>
<dbReference type="InterPro" id="IPR000477">
    <property type="entry name" value="RT_dom"/>
</dbReference>
<dbReference type="PANTHER" id="PTHR19446">
    <property type="entry name" value="REVERSE TRANSCRIPTASES"/>
    <property type="match status" value="1"/>
</dbReference>
<dbReference type="EMBL" id="JAWZYT010000517">
    <property type="protein sequence ID" value="KAK4322455.1"/>
    <property type="molecule type" value="Genomic_DNA"/>
</dbReference>
<feature type="domain" description="Reverse transcriptase" evidence="1">
    <location>
        <begin position="1"/>
        <end position="166"/>
    </location>
</feature>
<reference evidence="2" key="1">
    <citation type="submission" date="2023-11" db="EMBL/GenBank/DDBJ databases">
        <title>Genome assemblies of two species of porcelain crab, Petrolisthes cinctipes and Petrolisthes manimaculis (Anomura: Porcellanidae).</title>
        <authorList>
            <person name="Angst P."/>
        </authorList>
    </citation>
    <scope>NUCLEOTIDE SEQUENCE</scope>
    <source>
        <strain evidence="2">PB745_02</strain>
        <tissue evidence="2">Gill</tissue>
    </source>
</reference>
<dbReference type="CDD" id="cd01650">
    <property type="entry name" value="RT_nLTR_like"/>
    <property type="match status" value="1"/>
</dbReference>
<organism evidence="2 3">
    <name type="scientific">Petrolisthes manimaculis</name>
    <dbReference type="NCBI Taxonomy" id="1843537"/>
    <lineage>
        <taxon>Eukaryota</taxon>
        <taxon>Metazoa</taxon>
        <taxon>Ecdysozoa</taxon>
        <taxon>Arthropoda</taxon>
        <taxon>Crustacea</taxon>
        <taxon>Multicrustacea</taxon>
        <taxon>Malacostraca</taxon>
        <taxon>Eumalacostraca</taxon>
        <taxon>Eucarida</taxon>
        <taxon>Decapoda</taxon>
        <taxon>Pleocyemata</taxon>
        <taxon>Anomura</taxon>
        <taxon>Galatheoidea</taxon>
        <taxon>Porcellanidae</taxon>
        <taxon>Petrolisthes</taxon>
    </lineage>
</organism>